<dbReference type="AlphaFoldDB" id="A0A3Q2PLP2"/>
<dbReference type="STRING" id="8078.ENSFHEP00000014273"/>
<evidence type="ECO:0000256" key="12">
    <source>
        <dbReference type="ARBA" id="ARBA00023224"/>
    </source>
</evidence>
<dbReference type="PANTHER" id="PTHR26451">
    <property type="entry name" value="G_PROTEIN_RECEP_F1_2 DOMAIN-CONTAINING PROTEIN"/>
    <property type="match status" value="1"/>
</dbReference>
<evidence type="ECO:0000256" key="7">
    <source>
        <dbReference type="ARBA" id="ARBA00023040"/>
    </source>
</evidence>
<dbReference type="FunFam" id="1.20.1070.10:FF:000024">
    <property type="entry name" value="Olfactory receptor"/>
    <property type="match status" value="1"/>
</dbReference>
<reference evidence="15" key="1">
    <citation type="submission" date="2025-08" db="UniProtKB">
        <authorList>
            <consortium name="Ensembl"/>
        </authorList>
    </citation>
    <scope>IDENTIFICATION</scope>
</reference>
<dbReference type="InterPro" id="IPR017452">
    <property type="entry name" value="GPCR_Rhodpsn_7TM"/>
</dbReference>
<dbReference type="InterPro" id="IPR000725">
    <property type="entry name" value="Olfact_rcpt"/>
</dbReference>
<keyword evidence="3" id="KW-0716">Sensory transduction</keyword>
<keyword evidence="10" id="KW-0675">Receptor</keyword>
<evidence type="ECO:0000256" key="3">
    <source>
        <dbReference type="ARBA" id="ARBA00022606"/>
    </source>
</evidence>
<feature type="transmembrane region" description="Helical" evidence="13">
    <location>
        <begin position="207"/>
        <end position="227"/>
    </location>
</feature>
<dbReference type="Ensembl" id="ENSFHET00000022041.1">
    <property type="protein sequence ID" value="ENSFHEP00000014273.1"/>
    <property type="gene ID" value="ENSFHEG00000015810.1"/>
</dbReference>
<dbReference type="Gene3D" id="1.20.1070.10">
    <property type="entry name" value="Rhodopsin 7-helix transmembrane proteins"/>
    <property type="match status" value="1"/>
</dbReference>
<evidence type="ECO:0000256" key="13">
    <source>
        <dbReference type="SAM" id="Phobius"/>
    </source>
</evidence>
<dbReference type="PRINTS" id="PR00245">
    <property type="entry name" value="OLFACTORYR"/>
</dbReference>
<keyword evidence="16" id="KW-1185">Reference proteome</keyword>
<dbReference type="InterPro" id="IPR000276">
    <property type="entry name" value="GPCR_Rhodpsn"/>
</dbReference>
<keyword evidence="12" id="KW-0807">Transducer</keyword>
<feature type="transmembrane region" description="Helical" evidence="13">
    <location>
        <begin position="281"/>
        <end position="301"/>
    </location>
</feature>
<accession>A0A3Q2PLP2</accession>
<evidence type="ECO:0000256" key="9">
    <source>
        <dbReference type="ARBA" id="ARBA00023157"/>
    </source>
</evidence>
<feature type="transmembrane region" description="Helical" evidence="13">
    <location>
        <begin position="152"/>
        <end position="174"/>
    </location>
</feature>
<feature type="transmembrane region" description="Helical" evidence="13">
    <location>
        <begin position="37"/>
        <end position="58"/>
    </location>
</feature>
<keyword evidence="5" id="KW-0552">Olfaction</keyword>
<sequence>MERVVTKEEVEVIYMNENVNIVFVLQGLNDSATNRQIYFAIALMSYLVTILVNLILILTVCLDKALHQPMYIFMCNLCFTGLCGASSFYLDLLQDFLADAHLITYTGCLTQMFFTHIYIFCQFTGLTVMAYDRYLAICQPLRYWALMTGKKVALLLLLTWCLSLLETAVGILLISRLSFCSHHIARIFCTNWEVVKLSCSDTTANNLYGIVVIILQTMQIMIILVSYMHLVRSAARSRTDRRKFVQTCFPHLTSLLVFSFSVLFDPFYYRYGGSSMAALQNALSAEFLVVPPIVNPIIYGMNLRQIRTRIRLWFTTVNPQRSLSK</sequence>
<dbReference type="GO" id="GO:0005886">
    <property type="term" value="C:plasma membrane"/>
    <property type="evidence" value="ECO:0007669"/>
    <property type="project" value="UniProtKB-SubCell"/>
</dbReference>
<keyword evidence="6 13" id="KW-1133">Transmembrane helix</keyword>
<dbReference type="GeneTree" id="ENSGT00950000183023"/>
<evidence type="ECO:0000256" key="8">
    <source>
        <dbReference type="ARBA" id="ARBA00023136"/>
    </source>
</evidence>
<evidence type="ECO:0000256" key="11">
    <source>
        <dbReference type="ARBA" id="ARBA00023180"/>
    </source>
</evidence>
<feature type="transmembrane region" description="Helical" evidence="13">
    <location>
        <begin position="70"/>
        <end position="90"/>
    </location>
</feature>
<keyword evidence="2" id="KW-1003">Cell membrane</keyword>
<name>A0A3Q2PLP2_FUNHE</name>
<dbReference type="SUPFAM" id="SSF81321">
    <property type="entry name" value="Family A G protein-coupled receptor-like"/>
    <property type="match status" value="1"/>
</dbReference>
<protein>
    <submittedName>
        <fullName evidence="15">Olfactory receptor 1493-like</fullName>
    </submittedName>
</protein>
<dbReference type="PRINTS" id="PR00237">
    <property type="entry name" value="GPCRRHODOPSN"/>
</dbReference>
<feature type="domain" description="G-protein coupled receptors family 1 profile" evidence="14">
    <location>
        <begin position="52"/>
        <end position="299"/>
    </location>
</feature>
<dbReference type="GO" id="GO:0005549">
    <property type="term" value="F:odorant binding"/>
    <property type="evidence" value="ECO:0007669"/>
    <property type="project" value="TreeGrafter"/>
</dbReference>
<evidence type="ECO:0000256" key="2">
    <source>
        <dbReference type="ARBA" id="ARBA00022475"/>
    </source>
</evidence>
<evidence type="ECO:0000256" key="5">
    <source>
        <dbReference type="ARBA" id="ARBA00022725"/>
    </source>
</evidence>
<evidence type="ECO:0000313" key="16">
    <source>
        <dbReference type="Proteomes" id="UP000265000"/>
    </source>
</evidence>
<evidence type="ECO:0000256" key="6">
    <source>
        <dbReference type="ARBA" id="ARBA00022989"/>
    </source>
</evidence>
<evidence type="ECO:0000313" key="15">
    <source>
        <dbReference type="Ensembl" id="ENSFHEP00000014273.1"/>
    </source>
</evidence>
<keyword evidence="11" id="KW-0325">Glycoprotein</keyword>
<evidence type="ECO:0000256" key="10">
    <source>
        <dbReference type="ARBA" id="ARBA00023170"/>
    </source>
</evidence>
<organism evidence="15 16">
    <name type="scientific">Fundulus heteroclitus</name>
    <name type="common">Killifish</name>
    <name type="synonym">Mummichog</name>
    <dbReference type="NCBI Taxonomy" id="8078"/>
    <lineage>
        <taxon>Eukaryota</taxon>
        <taxon>Metazoa</taxon>
        <taxon>Chordata</taxon>
        <taxon>Craniata</taxon>
        <taxon>Vertebrata</taxon>
        <taxon>Euteleostomi</taxon>
        <taxon>Actinopterygii</taxon>
        <taxon>Neopterygii</taxon>
        <taxon>Teleostei</taxon>
        <taxon>Neoteleostei</taxon>
        <taxon>Acanthomorphata</taxon>
        <taxon>Ovalentaria</taxon>
        <taxon>Atherinomorphae</taxon>
        <taxon>Cyprinodontiformes</taxon>
        <taxon>Fundulidae</taxon>
        <taxon>Fundulus</taxon>
    </lineage>
</organism>
<comment type="subcellular location">
    <subcellularLocation>
        <location evidence="1">Cell membrane</location>
        <topology evidence="1">Multi-pass membrane protein</topology>
    </subcellularLocation>
</comment>
<keyword evidence="7" id="KW-0297">G-protein coupled receptor</keyword>
<keyword evidence="9" id="KW-1015">Disulfide bond</keyword>
<dbReference type="GO" id="GO:0004984">
    <property type="term" value="F:olfactory receptor activity"/>
    <property type="evidence" value="ECO:0007669"/>
    <property type="project" value="InterPro"/>
</dbReference>
<evidence type="ECO:0000256" key="4">
    <source>
        <dbReference type="ARBA" id="ARBA00022692"/>
    </source>
</evidence>
<evidence type="ECO:0000256" key="1">
    <source>
        <dbReference type="ARBA" id="ARBA00004651"/>
    </source>
</evidence>
<keyword evidence="4 13" id="KW-0812">Transmembrane</keyword>
<feature type="transmembrane region" description="Helical" evidence="13">
    <location>
        <begin position="248"/>
        <end position="269"/>
    </location>
</feature>
<dbReference type="PANTHER" id="PTHR26451:SF871">
    <property type="entry name" value="ODORANT RECEPTOR-RELATED"/>
    <property type="match status" value="1"/>
</dbReference>
<dbReference type="Proteomes" id="UP000265000">
    <property type="component" value="Unplaced"/>
</dbReference>
<keyword evidence="8 13" id="KW-0472">Membrane</keyword>
<dbReference type="InterPro" id="IPR052921">
    <property type="entry name" value="GPCR1_Superfamily_Member"/>
</dbReference>
<proteinExistence type="predicted"/>
<dbReference type="GO" id="GO:0004930">
    <property type="term" value="F:G protein-coupled receptor activity"/>
    <property type="evidence" value="ECO:0007669"/>
    <property type="project" value="UniProtKB-KW"/>
</dbReference>
<reference evidence="15" key="2">
    <citation type="submission" date="2025-09" db="UniProtKB">
        <authorList>
            <consortium name="Ensembl"/>
        </authorList>
    </citation>
    <scope>IDENTIFICATION</scope>
</reference>
<dbReference type="Pfam" id="PF13853">
    <property type="entry name" value="7tm_4"/>
    <property type="match status" value="1"/>
</dbReference>
<dbReference type="PROSITE" id="PS50262">
    <property type="entry name" value="G_PROTEIN_RECEP_F1_2"/>
    <property type="match status" value="1"/>
</dbReference>
<feature type="transmembrane region" description="Helical" evidence="13">
    <location>
        <begin position="102"/>
        <end position="131"/>
    </location>
</feature>
<evidence type="ECO:0000259" key="14">
    <source>
        <dbReference type="PROSITE" id="PS50262"/>
    </source>
</evidence>